<evidence type="ECO:0008006" key="3">
    <source>
        <dbReference type="Google" id="ProtNLM"/>
    </source>
</evidence>
<dbReference type="CDD" id="cd04301">
    <property type="entry name" value="NAT_SF"/>
    <property type="match status" value="1"/>
</dbReference>
<dbReference type="AlphaFoldDB" id="A0A9P0M6K0"/>
<dbReference type="PANTHER" id="PTHR20905:SF32">
    <property type="entry name" value="ARYLALKYLAMINE N-ACETYLTRANSFERASE-LIKE 7, ISOFORM A"/>
    <property type="match status" value="1"/>
</dbReference>
<protein>
    <recommendedName>
        <fullName evidence="3">N-acetyltransferase domain-containing protein</fullName>
    </recommendedName>
</protein>
<evidence type="ECO:0000313" key="2">
    <source>
        <dbReference type="Proteomes" id="UP001152888"/>
    </source>
</evidence>
<name>A0A9P0M6K0_ACAOB</name>
<reference evidence="1" key="1">
    <citation type="submission" date="2022-03" db="EMBL/GenBank/DDBJ databases">
        <authorList>
            <person name="Sayadi A."/>
        </authorList>
    </citation>
    <scope>NUCLEOTIDE SEQUENCE</scope>
</reference>
<dbReference type="InterPro" id="IPR016181">
    <property type="entry name" value="Acyl_CoA_acyltransferase"/>
</dbReference>
<organism evidence="1 2">
    <name type="scientific">Acanthoscelides obtectus</name>
    <name type="common">Bean weevil</name>
    <name type="synonym">Bruchus obtectus</name>
    <dbReference type="NCBI Taxonomy" id="200917"/>
    <lineage>
        <taxon>Eukaryota</taxon>
        <taxon>Metazoa</taxon>
        <taxon>Ecdysozoa</taxon>
        <taxon>Arthropoda</taxon>
        <taxon>Hexapoda</taxon>
        <taxon>Insecta</taxon>
        <taxon>Pterygota</taxon>
        <taxon>Neoptera</taxon>
        <taxon>Endopterygota</taxon>
        <taxon>Coleoptera</taxon>
        <taxon>Polyphaga</taxon>
        <taxon>Cucujiformia</taxon>
        <taxon>Chrysomeloidea</taxon>
        <taxon>Chrysomelidae</taxon>
        <taxon>Bruchinae</taxon>
        <taxon>Bruchini</taxon>
        <taxon>Acanthoscelides</taxon>
    </lineage>
</organism>
<dbReference type="Proteomes" id="UP001152888">
    <property type="component" value="Unassembled WGS sequence"/>
</dbReference>
<keyword evidence="2" id="KW-1185">Reference proteome</keyword>
<proteinExistence type="predicted"/>
<dbReference type="Gene3D" id="3.40.630.30">
    <property type="match status" value="1"/>
</dbReference>
<dbReference type="OrthoDB" id="2115692at2759"/>
<evidence type="ECO:0000313" key="1">
    <source>
        <dbReference type="EMBL" id="CAH2006044.1"/>
    </source>
</evidence>
<dbReference type="GO" id="GO:0008080">
    <property type="term" value="F:N-acetyltransferase activity"/>
    <property type="evidence" value="ECO:0007669"/>
    <property type="project" value="TreeGrafter"/>
</dbReference>
<comment type="caution">
    <text evidence="1">The sequence shown here is derived from an EMBL/GenBank/DDBJ whole genome shotgun (WGS) entry which is preliminary data.</text>
</comment>
<dbReference type="EMBL" id="CAKOFQ010007666">
    <property type="protein sequence ID" value="CAH2006044.1"/>
    <property type="molecule type" value="Genomic_DNA"/>
</dbReference>
<gene>
    <name evidence="1" type="ORF">ACAOBT_LOCUS28880</name>
</gene>
<sequence>MKTVDSVPFHRIFGLLNNVNKQVDLFSKYNVDKIFDLRILSVDAQFRGRGVAKELFSRSEIIAEEYGFQLMKVDATSLFTQKVCESFGLEVEKAERYGDFKDKDGKKIYDTKPPHDYYKLMVKVLKGIRSTD</sequence>
<dbReference type="PANTHER" id="PTHR20905">
    <property type="entry name" value="N-ACETYLTRANSFERASE-RELATED"/>
    <property type="match status" value="1"/>
</dbReference>
<accession>A0A9P0M6K0</accession>
<dbReference type="SUPFAM" id="SSF55729">
    <property type="entry name" value="Acyl-CoA N-acyltransferases (Nat)"/>
    <property type="match status" value="1"/>
</dbReference>